<evidence type="ECO:0000256" key="6">
    <source>
        <dbReference type="ARBA" id="ARBA00046432"/>
    </source>
</evidence>
<dbReference type="Gene3D" id="2.160.10.10">
    <property type="entry name" value="Hexapeptide repeat proteins"/>
    <property type="match status" value="1"/>
</dbReference>
<keyword evidence="3" id="KW-0963">Cytoplasm</keyword>
<organism evidence="9">
    <name type="scientific">Ascaris suum</name>
    <name type="common">Pig roundworm</name>
    <name type="synonym">Ascaris lumbricoides</name>
    <dbReference type="NCBI Taxonomy" id="6253"/>
    <lineage>
        <taxon>Eukaryota</taxon>
        <taxon>Metazoa</taxon>
        <taxon>Ecdysozoa</taxon>
        <taxon>Nematoda</taxon>
        <taxon>Chromadorea</taxon>
        <taxon>Rhabditida</taxon>
        <taxon>Spirurina</taxon>
        <taxon>Ascaridomorpha</taxon>
        <taxon>Ascaridoidea</taxon>
        <taxon>Ascarididae</taxon>
        <taxon>Ascaris</taxon>
    </lineage>
</organism>
<dbReference type="CDD" id="cd11558">
    <property type="entry name" value="W2_eIF2B_epsilon"/>
    <property type="match status" value="1"/>
</dbReference>
<dbReference type="SUPFAM" id="SSF48371">
    <property type="entry name" value="ARM repeat"/>
    <property type="match status" value="1"/>
</dbReference>
<dbReference type="GO" id="GO:0003743">
    <property type="term" value="F:translation initiation factor activity"/>
    <property type="evidence" value="ECO:0007669"/>
    <property type="project" value="UniProtKB-KW"/>
</dbReference>
<dbReference type="InterPro" id="IPR056764">
    <property type="entry name" value="LbH_EIF2B3/5"/>
</dbReference>
<dbReference type="Gene3D" id="3.90.550.10">
    <property type="entry name" value="Spore Coat Polysaccharide Biosynthesis Protein SpsA, Chain A"/>
    <property type="match status" value="1"/>
</dbReference>
<feature type="region of interest" description="Disordered" evidence="7">
    <location>
        <begin position="452"/>
        <end position="480"/>
    </location>
</feature>
<dbReference type="GO" id="GO:0031369">
    <property type="term" value="F:translation initiation factor binding"/>
    <property type="evidence" value="ECO:0007669"/>
    <property type="project" value="InterPro"/>
</dbReference>
<keyword evidence="9" id="KW-0396">Initiation factor</keyword>
<evidence type="ECO:0000256" key="5">
    <source>
        <dbReference type="ARBA" id="ARBA00044345"/>
    </source>
</evidence>
<evidence type="ECO:0000256" key="1">
    <source>
        <dbReference type="ARBA" id="ARBA00004514"/>
    </source>
</evidence>
<dbReference type="SMART" id="SM00515">
    <property type="entry name" value="eIF5C"/>
    <property type="match status" value="1"/>
</dbReference>
<dbReference type="GO" id="GO:0005085">
    <property type="term" value="F:guanyl-nucleotide exchange factor activity"/>
    <property type="evidence" value="ECO:0007669"/>
    <property type="project" value="InterPro"/>
</dbReference>
<evidence type="ECO:0000259" key="8">
    <source>
        <dbReference type="PROSITE" id="PS51363"/>
    </source>
</evidence>
<evidence type="ECO:0000256" key="7">
    <source>
        <dbReference type="SAM" id="MobiDB-lite"/>
    </source>
</evidence>
<dbReference type="SUPFAM" id="SSF53448">
    <property type="entry name" value="Nucleotide-diphospho-sugar transferases"/>
    <property type="match status" value="1"/>
</dbReference>
<dbReference type="GO" id="GO:0005851">
    <property type="term" value="C:eukaryotic translation initiation factor 2B complex"/>
    <property type="evidence" value="ECO:0007669"/>
    <property type="project" value="TreeGrafter"/>
</dbReference>
<evidence type="ECO:0000256" key="2">
    <source>
        <dbReference type="ARBA" id="ARBA00007878"/>
    </source>
</evidence>
<dbReference type="PANTHER" id="PTHR45887:SF1">
    <property type="entry name" value="TRANSLATION INITIATION FACTOR EIF-2B SUBUNIT EPSILON"/>
    <property type="match status" value="1"/>
</dbReference>
<dbReference type="Pfam" id="PF02020">
    <property type="entry name" value="W2"/>
    <property type="match status" value="1"/>
</dbReference>
<dbReference type="InterPro" id="IPR016024">
    <property type="entry name" value="ARM-type_fold"/>
</dbReference>
<evidence type="ECO:0000256" key="4">
    <source>
        <dbReference type="ARBA" id="ARBA00044144"/>
    </source>
</evidence>
<dbReference type="InterPro" id="IPR051956">
    <property type="entry name" value="eIF2B_epsilon"/>
</dbReference>
<comment type="subcellular location">
    <subcellularLocation>
        <location evidence="1">Cytoplasm</location>
        <location evidence="1">Cytosol</location>
    </subcellularLocation>
</comment>
<sequence>MVRNEPTATKNEEAVLTALIVADCFDRRFAPVVAESSSWSCLKLANIHILDYTLEWLSRTEVRDIIIVVSSSHESALGDFQEYWKDRFFTTLKLVSCQNCMSVGDAIREVDARSLITSDFLLITNAATICTSDLRPQIKAYRERRKDKNNVMTLIYTKNASINPVIAVEKKTNKLVLYHRSDDSSTLDIDKNVFIGETVVRRDVRDTGIALCSVNISAQFSDNFDFQHRDDVIREIIVNEEILSQYIHVDVLPDNVVAFNASDYEGLLRANRLILQRWATPLVPGRVGSEQFISARNNLFFAVSSDESVTDDLSRLSGNYFNVGPNVVFGMNCTIGRGAVIKNSSVGSRTIIGDGSTVINCIIGEGVCIGMNVSLNGSLIADEVIISDNVTVGPRCILASKVSIAASKIVPRESVVCCMPCAEDEDDIVCSNSELGCEWRFKGGDSFWKASSKRRKRSDSSTTGRGVDSTFEKSDDEEDTIEKEMDNTEKFFEEVKESMERIAASESNGEHLVRNLILEINSSKLAYNISMEDVAKNVLLAFLSLKNNSTFGAIHLLVRKWKVLFVNYYKPVKNQIQALIAVEEFLNSSATFKSMAAKTVHMLYEEDVVDEDAILEWHRSLADDAPIRTIVAPIIAWLQEDDGEVESVE</sequence>
<dbReference type="PROSITE" id="PS51363">
    <property type="entry name" value="W2"/>
    <property type="match status" value="1"/>
</dbReference>
<dbReference type="PANTHER" id="PTHR45887">
    <property type="entry name" value="TRANSLATION INITIATION FACTOR EIF-2B SUBUNIT EPSILON"/>
    <property type="match status" value="1"/>
</dbReference>
<comment type="similarity">
    <text evidence="2">Belongs to the eIF-2B gamma/epsilon subunits family.</text>
</comment>
<accession>F1L0C8</accession>
<dbReference type="AlphaFoldDB" id="F1L0C8"/>
<proteinExistence type="evidence at transcript level"/>
<dbReference type="InterPro" id="IPR003307">
    <property type="entry name" value="W2_domain"/>
</dbReference>
<dbReference type="InterPro" id="IPR029044">
    <property type="entry name" value="Nucleotide-diphossugar_trans"/>
</dbReference>
<dbReference type="Gene3D" id="1.25.40.180">
    <property type="match status" value="1"/>
</dbReference>
<evidence type="ECO:0000256" key="3">
    <source>
        <dbReference type="ARBA" id="ARBA00022490"/>
    </source>
</evidence>
<dbReference type="Pfam" id="PF25084">
    <property type="entry name" value="LbH_EIF2B"/>
    <property type="match status" value="1"/>
</dbReference>
<reference evidence="9" key="1">
    <citation type="journal article" date="2011" name="Genome Res.">
        <title>Deep small RNA sequencing from the nematode Ascaris reveals conservation, functional diversification, and novel developmental profiles.</title>
        <authorList>
            <person name="Wang J."/>
            <person name="Czech B."/>
            <person name="Crunk A."/>
            <person name="Wallace A."/>
            <person name="Mitreva M."/>
            <person name="Hannon G.J."/>
            <person name="Davis R.E."/>
        </authorList>
    </citation>
    <scope>NUCLEOTIDE SEQUENCE</scope>
</reference>
<comment type="subunit">
    <text evidence="6">Component of the translation initiation factor 2B (eIF2B) complex which is a heterodecamer of two sets of five different subunits: alpha, beta, gamma, delta and epsilon. Subunits alpha, beta and delta comprise a regulatory subcomplex and subunits epsilon and gamma comprise a catalytic subcomplex. Within the complex, the hexameric regulatory complex resides at the center, with the two heterodimeric catalytic subcomplexes bound on opposite sides.</text>
</comment>
<name>F1L0C8_ASCSU</name>
<dbReference type="EMBL" id="JI169001">
    <property type="protein sequence ID" value="ADY43582.1"/>
    <property type="molecule type" value="mRNA"/>
</dbReference>
<protein>
    <recommendedName>
        <fullName evidence="4">Translation initiation factor eIF2B subunit epsilon</fullName>
    </recommendedName>
    <alternativeName>
        <fullName evidence="5">eIF2B GDP-GTP exchange factor subunit epsilon</fullName>
    </alternativeName>
</protein>
<dbReference type="InterPro" id="IPR044123">
    <property type="entry name" value="W2_eIF2B_epsilon"/>
</dbReference>
<feature type="domain" description="W2" evidence="8">
    <location>
        <begin position="485"/>
        <end position="648"/>
    </location>
</feature>
<keyword evidence="9" id="KW-0648">Protein biosynthesis</keyword>
<evidence type="ECO:0000313" key="9">
    <source>
        <dbReference type="EMBL" id="ADY43582.1"/>
    </source>
</evidence>